<reference evidence="1" key="1">
    <citation type="submission" date="2020-09" db="EMBL/GenBank/DDBJ databases">
        <title>Genome-Enabled Discovery of Anthraquinone Biosynthesis in Senna tora.</title>
        <authorList>
            <person name="Kang S.-H."/>
            <person name="Pandey R.P."/>
            <person name="Lee C.-M."/>
            <person name="Sim J.-S."/>
            <person name="Jeong J.-T."/>
            <person name="Choi B.-S."/>
            <person name="Jung M."/>
            <person name="Ginzburg D."/>
            <person name="Zhao K."/>
            <person name="Won S.Y."/>
            <person name="Oh T.-J."/>
            <person name="Yu Y."/>
            <person name="Kim N.-H."/>
            <person name="Lee O.R."/>
            <person name="Lee T.-H."/>
            <person name="Bashyal P."/>
            <person name="Kim T.-S."/>
            <person name="Lee W.-H."/>
            <person name="Kawkins C."/>
            <person name="Kim C.-K."/>
            <person name="Kim J.S."/>
            <person name="Ahn B.O."/>
            <person name="Rhee S.Y."/>
            <person name="Sohng J.K."/>
        </authorList>
    </citation>
    <scope>NUCLEOTIDE SEQUENCE</scope>
    <source>
        <tissue evidence="1">Leaf</tissue>
    </source>
</reference>
<sequence length="23" mass="2490">MGSSISGKSPPLPTTHLRSFYIL</sequence>
<gene>
    <name evidence="1" type="ORF">G2W53_001222</name>
</gene>
<comment type="caution">
    <text evidence="1">The sequence shown here is derived from an EMBL/GenBank/DDBJ whole genome shotgun (WGS) entry which is preliminary data.</text>
</comment>
<evidence type="ECO:0000313" key="1">
    <source>
        <dbReference type="EMBL" id="KAF7844317.1"/>
    </source>
</evidence>
<dbReference type="EMBL" id="JAAIUW010000001">
    <property type="protein sequence ID" value="KAF7844317.1"/>
    <property type="molecule type" value="Genomic_DNA"/>
</dbReference>
<dbReference type="Proteomes" id="UP000634136">
    <property type="component" value="Unassembled WGS sequence"/>
</dbReference>
<organism evidence="1 2">
    <name type="scientific">Senna tora</name>
    <dbReference type="NCBI Taxonomy" id="362788"/>
    <lineage>
        <taxon>Eukaryota</taxon>
        <taxon>Viridiplantae</taxon>
        <taxon>Streptophyta</taxon>
        <taxon>Embryophyta</taxon>
        <taxon>Tracheophyta</taxon>
        <taxon>Spermatophyta</taxon>
        <taxon>Magnoliopsida</taxon>
        <taxon>eudicotyledons</taxon>
        <taxon>Gunneridae</taxon>
        <taxon>Pentapetalae</taxon>
        <taxon>rosids</taxon>
        <taxon>fabids</taxon>
        <taxon>Fabales</taxon>
        <taxon>Fabaceae</taxon>
        <taxon>Caesalpinioideae</taxon>
        <taxon>Cassia clade</taxon>
        <taxon>Senna</taxon>
    </lineage>
</organism>
<dbReference type="AlphaFoldDB" id="A0A834XFT3"/>
<accession>A0A834XFT3</accession>
<proteinExistence type="predicted"/>
<name>A0A834XFT3_9FABA</name>
<keyword evidence="2" id="KW-1185">Reference proteome</keyword>
<protein>
    <submittedName>
        <fullName evidence="1">Uncharacterized protein</fullName>
    </submittedName>
</protein>
<evidence type="ECO:0000313" key="2">
    <source>
        <dbReference type="Proteomes" id="UP000634136"/>
    </source>
</evidence>